<dbReference type="PANTHER" id="PTHR43190:SF3">
    <property type="entry name" value="N-ACETYL-D-GLUCOSAMINE KINASE"/>
    <property type="match status" value="1"/>
</dbReference>
<dbReference type="AlphaFoldDB" id="A0AA88GGD3"/>
<evidence type="ECO:0000256" key="2">
    <source>
        <dbReference type="ARBA" id="ARBA00012122"/>
    </source>
</evidence>
<dbReference type="InterPro" id="IPR043129">
    <property type="entry name" value="ATPase_NBD"/>
</dbReference>
<dbReference type="GO" id="GO:0045127">
    <property type="term" value="F:N-acetylglucosamine kinase activity"/>
    <property type="evidence" value="ECO:0007669"/>
    <property type="project" value="UniProtKB-EC"/>
</dbReference>
<gene>
    <name evidence="6" type="ORF">C9374_010968</name>
</gene>
<dbReference type="CDD" id="cd24081">
    <property type="entry name" value="ASKHA_NBD_DdNAGK-like"/>
    <property type="match status" value="1"/>
</dbReference>
<feature type="domain" description="ATPase BadF/BadG/BcrA/BcrD type" evidence="5">
    <location>
        <begin position="10"/>
        <end position="322"/>
    </location>
</feature>
<dbReference type="RefSeq" id="XP_044543572.1">
    <property type="nucleotide sequence ID" value="XM_044686570.1"/>
</dbReference>
<dbReference type="Proteomes" id="UP000816034">
    <property type="component" value="Unassembled WGS sequence"/>
</dbReference>
<proteinExistence type="inferred from homology"/>
<dbReference type="Pfam" id="PF01869">
    <property type="entry name" value="BcrAD_BadFG"/>
    <property type="match status" value="1"/>
</dbReference>
<name>A0AA88GGD3_NAELO</name>
<dbReference type="PANTHER" id="PTHR43190">
    <property type="entry name" value="N-ACETYL-D-GLUCOSAMINE KINASE"/>
    <property type="match status" value="1"/>
</dbReference>
<organism evidence="6 7">
    <name type="scientific">Naegleria lovaniensis</name>
    <name type="common">Amoeba</name>
    <dbReference type="NCBI Taxonomy" id="51637"/>
    <lineage>
        <taxon>Eukaryota</taxon>
        <taxon>Discoba</taxon>
        <taxon>Heterolobosea</taxon>
        <taxon>Tetramitia</taxon>
        <taxon>Eutetramitia</taxon>
        <taxon>Vahlkampfiidae</taxon>
        <taxon>Naegleria</taxon>
    </lineage>
</organism>
<dbReference type="Gene3D" id="3.30.420.40">
    <property type="match status" value="2"/>
</dbReference>
<sequence length="332" mass="35954">MSSSRGSVTLGVDGGSTGTTIVVLCNETQKVLAMLSCDPSNKNSVGAQKAQQVISEGIKQALKEASSDKSLSLEDVSAVCLGMSGVDRPNDIAQVRSWMTELFSSESSCPEIYVFNDAVAAICSGTLGALHDVICLIAGTGSICLGTNNDGESFTRTGGWGPLLGDRGSGFWLGSKVLLSAVDYTDEFNTEKTVLAQLVKEELGLNDMSELIPYVYQDKEWSRIARFAPLCFKAVREHDDKVAKQLVNEMISDLKQMVETNARKLQLGSERKFTLVYCGSILTHDNSLVGEGLTRALKESFGDRIEIIERPKVDPAVGSALYYLNNKKQKKD</sequence>
<dbReference type="EMBL" id="PYSW02000046">
    <property type="protein sequence ID" value="KAG2374398.1"/>
    <property type="molecule type" value="Genomic_DNA"/>
</dbReference>
<evidence type="ECO:0000256" key="3">
    <source>
        <dbReference type="ARBA" id="ARBA00014974"/>
    </source>
</evidence>
<evidence type="ECO:0000259" key="5">
    <source>
        <dbReference type="Pfam" id="PF01869"/>
    </source>
</evidence>
<protein>
    <recommendedName>
        <fullName evidence="3">N-acetyl-D-glucosamine kinase</fullName>
        <ecNumber evidence="2">2.7.1.59</ecNumber>
    </recommendedName>
    <alternativeName>
        <fullName evidence="4">GlcNAc kinase</fullName>
    </alternativeName>
</protein>
<dbReference type="SUPFAM" id="SSF53067">
    <property type="entry name" value="Actin-like ATPase domain"/>
    <property type="match status" value="2"/>
</dbReference>
<comment type="similarity">
    <text evidence="1">Belongs to the eukaryotic-type N-acetylglucosamine kinase family.</text>
</comment>
<evidence type="ECO:0000313" key="7">
    <source>
        <dbReference type="Proteomes" id="UP000816034"/>
    </source>
</evidence>
<dbReference type="GeneID" id="68103422"/>
<accession>A0AA88GGD3</accession>
<comment type="caution">
    <text evidence="6">The sequence shown here is derived from an EMBL/GenBank/DDBJ whole genome shotgun (WGS) entry which is preliminary data.</text>
</comment>
<reference evidence="6 7" key="1">
    <citation type="journal article" date="2018" name="BMC Genomics">
        <title>The genome of Naegleria lovaniensis, the basis for a comparative approach to unravel pathogenicity factors of the human pathogenic amoeba N. fowleri.</title>
        <authorList>
            <person name="Liechti N."/>
            <person name="Schurch N."/>
            <person name="Bruggmann R."/>
            <person name="Wittwer M."/>
        </authorList>
    </citation>
    <scope>NUCLEOTIDE SEQUENCE [LARGE SCALE GENOMIC DNA]</scope>
    <source>
        <strain evidence="6 7">ATCC 30569</strain>
    </source>
</reference>
<evidence type="ECO:0000256" key="4">
    <source>
        <dbReference type="ARBA" id="ARBA00031123"/>
    </source>
</evidence>
<keyword evidence="7" id="KW-1185">Reference proteome</keyword>
<dbReference type="InterPro" id="IPR002731">
    <property type="entry name" value="ATPase_BadF"/>
</dbReference>
<dbReference type="InterPro" id="IPR052519">
    <property type="entry name" value="Euk-type_GlcNAc_Kinase"/>
</dbReference>
<evidence type="ECO:0000256" key="1">
    <source>
        <dbReference type="ARBA" id="ARBA00006198"/>
    </source>
</evidence>
<dbReference type="EC" id="2.7.1.59" evidence="2"/>
<evidence type="ECO:0000313" key="6">
    <source>
        <dbReference type="EMBL" id="KAG2374398.1"/>
    </source>
</evidence>